<keyword evidence="3" id="KW-1185">Reference proteome</keyword>
<evidence type="ECO:0000256" key="1">
    <source>
        <dbReference type="SAM" id="MobiDB-lite"/>
    </source>
</evidence>
<reference evidence="2" key="1">
    <citation type="journal article" date="2023" name="Nat. Commun.">
        <title>Diploid and tetraploid genomes of Acorus and the evolution of monocots.</title>
        <authorList>
            <person name="Ma L."/>
            <person name="Liu K.W."/>
            <person name="Li Z."/>
            <person name="Hsiao Y.Y."/>
            <person name="Qi Y."/>
            <person name="Fu T."/>
            <person name="Tang G.D."/>
            <person name="Zhang D."/>
            <person name="Sun W.H."/>
            <person name="Liu D.K."/>
            <person name="Li Y."/>
            <person name="Chen G.Z."/>
            <person name="Liu X.D."/>
            <person name="Liao X.Y."/>
            <person name="Jiang Y.T."/>
            <person name="Yu X."/>
            <person name="Hao Y."/>
            <person name="Huang J."/>
            <person name="Zhao X.W."/>
            <person name="Ke S."/>
            <person name="Chen Y.Y."/>
            <person name="Wu W.L."/>
            <person name="Hsu J.L."/>
            <person name="Lin Y.F."/>
            <person name="Huang M.D."/>
            <person name="Li C.Y."/>
            <person name="Huang L."/>
            <person name="Wang Z.W."/>
            <person name="Zhao X."/>
            <person name="Zhong W.Y."/>
            <person name="Peng D.H."/>
            <person name="Ahmad S."/>
            <person name="Lan S."/>
            <person name="Zhang J.S."/>
            <person name="Tsai W.C."/>
            <person name="Van de Peer Y."/>
            <person name="Liu Z.J."/>
        </authorList>
    </citation>
    <scope>NUCLEOTIDE SEQUENCE</scope>
    <source>
        <strain evidence="2">CP</strain>
    </source>
</reference>
<comment type="caution">
    <text evidence="2">The sequence shown here is derived from an EMBL/GenBank/DDBJ whole genome shotgun (WGS) entry which is preliminary data.</text>
</comment>
<accession>A0AAV9FEE4</accession>
<protein>
    <submittedName>
        <fullName evidence="2">Uncharacterized protein</fullName>
    </submittedName>
</protein>
<gene>
    <name evidence="2" type="ORF">QJS10_CPA02g00869</name>
</gene>
<name>A0AAV9FEE4_ACOCL</name>
<evidence type="ECO:0000313" key="2">
    <source>
        <dbReference type="EMBL" id="KAK1322763.1"/>
    </source>
</evidence>
<reference evidence="2" key="2">
    <citation type="submission" date="2023-06" db="EMBL/GenBank/DDBJ databases">
        <authorList>
            <person name="Ma L."/>
            <person name="Liu K.-W."/>
            <person name="Li Z."/>
            <person name="Hsiao Y.-Y."/>
            <person name="Qi Y."/>
            <person name="Fu T."/>
            <person name="Tang G."/>
            <person name="Zhang D."/>
            <person name="Sun W.-H."/>
            <person name="Liu D.-K."/>
            <person name="Li Y."/>
            <person name="Chen G.-Z."/>
            <person name="Liu X.-D."/>
            <person name="Liao X.-Y."/>
            <person name="Jiang Y.-T."/>
            <person name="Yu X."/>
            <person name="Hao Y."/>
            <person name="Huang J."/>
            <person name="Zhao X.-W."/>
            <person name="Ke S."/>
            <person name="Chen Y.-Y."/>
            <person name="Wu W.-L."/>
            <person name="Hsu J.-L."/>
            <person name="Lin Y.-F."/>
            <person name="Huang M.-D."/>
            <person name="Li C.-Y."/>
            <person name="Huang L."/>
            <person name="Wang Z.-W."/>
            <person name="Zhao X."/>
            <person name="Zhong W.-Y."/>
            <person name="Peng D.-H."/>
            <person name="Ahmad S."/>
            <person name="Lan S."/>
            <person name="Zhang J.-S."/>
            <person name="Tsai W.-C."/>
            <person name="Van De Peer Y."/>
            <person name="Liu Z.-J."/>
        </authorList>
    </citation>
    <scope>NUCLEOTIDE SEQUENCE</scope>
    <source>
        <strain evidence="2">CP</strain>
        <tissue evidence="2">Leaves</tissue>
    </source>
</reference>
<evidence type="ECO:0000313" key="3">
    <source>
        <dbReference type="Proteomes" id="UP001180020"/>
    </source>
</evidence>
<feature type="compositionally biased region" description="Polar residues" evidence="1">
    <location>
        <begin position="139"/>
        <end position="150"/>
    </location>
</feature>
<proteinExistence type="predicted"/>
<dbReference type="AlphaFoldDB" id="A0AAV9FEE4"/>
<sequence>MAPNGPSKGAVLLTVLSSDDSDPMAPPLDTAALAMVKALPKSLPEGHMETTEVNAKASSVPKRGTVDSALLTLSSSSTKGAGDRRPPLLPSSEKGKGLLRGETLHSVSVLPAQGNGRLSRGNSRPPHPNPVVRKPLRKTSPSSPQIAPQSKSWVQLFPSSEKPPSNNVLEFINPELVEEKMVVACDEEDLRPMDDHWNLSLIGYIIGKKLISSLFSTFCIVFGGPRAIWRS</sequence>
<dbReference type="Proteomes" id="UP001180020">
    <property type="component" value="Unassembled WGS sequence"/>
</dbReference>
<dbReference type="EMBL" id="JAUJYO010000002">
    <property type="protein sequence ID" value="KAK1322763.1"/>
    <property type="molecule type" value="Genomic_DNA"/>
</dbReference>
<feature type="region of interest" description="Disordered" evidence="1">
    <location>
        <begin position="72"/>
        <end position="150"/>
    </location>
</feature>
<organism evidence="2 3">
    <name type="scientific">Acorus calamus</name>
    <name type="common">Sweet flag</name>
    <dbReference type="NCBI Taxonomy" id="4465"/>
    <lineage>
        <taxon>Eukaryota</taxon>
        <taxon>Viridiplantae</taxon>
        <taxon>Streptophyta</taxon>
        <taxon>Embryophyta</taxon>
        <taxon>Tracheophyta</taxon>
        <taxon>Spermatophyta</taxon>
        <taxon>Magnoliopsida</taxon>
        <taxon>Liliopsida</taxon>
        <taxon>Acoraceae</taxon>
        <taxon>Acorus</taxon>
    </lineage>
</organism>